<keyword evidence="2 3" id="KW-0813">Transport</keyword>
<evidence type="ECO:0000313" key="8">
    <source>
        <dbReference type="Proteomes" id="UP000587579"/>
    </source>
</evidence>
<feature type="region of interest" description="Disordered" evidence="5">
    <location>
        <begin position="132"/>
        <end position="169"/>
    </location>
</feature>
<evidence type="ECO:0000256" key="2">
    <source>
        <dbReference type="ARBA" id="ARBA00022448"/>
    </source>
</evidence>
<keyword evidence="3" id="KW-0520">NAD</keyword>
<keyword evidence="4" id="KW-0874">Quinone</keyword>
<protein>
    <recommendedName>
        <fullName evidence="4">NADH-quinone oxidoreductase</fullName>
        <ecNumber evidence="4">7.1.1.-</ecNumber>
    </recommendedName>
</protein>
<comment type="similarity">
    <text evidence="1 3">Belongs to the complex I 30 kDa subunit family.</text>
</comment>
<dbReference type="PROSITE" id="PS00542">
    <property type="entry name" value="COMPLEX1_30K"/>
    <property type="match status" value="1"/>
</dbReference>
<evidence type="ECO:0000256" key="5">
    <source>
        <dbReference type="SAM" id="MobiDB-lite"/>
    </source>
</evidence>
<evidence type="ECO:0000256" key="4">
    <source>
        <dbReference type="RuleBase" id="RU003582"/>
    </source>
</evidence>
<gene>
    <name evidence="7" type="ORF">HNQ05_002057</name>
</gene>
<sequence>MEARMKQERLFDEDVYTVHPEDYRALCERLAAAGYDFPRAISGIDMGYGLRVTLQLTRMKDLAKVTVRTDVPYDDPVVPSVTDLWPGVEWYEREAYDMLGIRFAGHPDLRRLLLEDEWELHPLLKRFDTGGYPVPGWEAKPWPDPEPWAPPPPPEPEDAGEAGEGGEAS</sequence>
<comment type="function">
    <text evidence="4">NDH-1 shuttles electrons from NADH, via FMN and iron-sulfur (Fe-S) centers, to quinones in the respiratory chain.</text>
</comment>
<dbReference type="Gene3D" id="3.30.460.80">
    <property type="entry name" value="NADH:ubiquinone oxidoreductase, 30kDa subunit"/>
    <property type="match status" value="1"/>
</dbReference>
<dbReference type="InterPro" id="IPR020396">
    <property type="entry name" value="NADH_UbQ_OxRdtase_CS"/>
</dbReference>
<dbReference type="Proteomes" id="UP000587579">
    <property type="component" value="Unassembled WGS sequence"/>
</dbReference>
<comment type="caution">
    <text evidence="7">The sequence shown here is derived from an EMBL/GenBank/DDBJ whole genome shotgun (WGS) entry which is preliminary data.</text>
</comment>
<feature type="domain" description="NADH:ubiquinone oxidoreductase 30kDa subunit" evidence="6">
    <location>
        <begin position="17"/>
        <end position="132"/>
    </location>
</feature>
<reference evidence="7 8" key="1">
    <citation type="submission" date="2020-08" db="EMBL/GenBank/DDBJ databases">
        <title>Genomic Encyclopedia of Type Strains, Phase IV (KMG-IV): sequencing the most valuable type-strain genomes for metagenomic binning, comparative biology and taxonomic classification.</title>
        <authorList>
            <person name="Goeker M."/>
        </authorList>
    </citation>
    <scope>NUCLEOTIDE SEQUENCE [LARGE SCALE GENOMIC DNA]</scope>
    <source>
        <strain evidence="7 8">DSM 15757</strain>
    </source>
</reference>
<evidence type="ECO:0000256" key="1">
    <source>
        <dbReference type="ARBA" id="ARBA00007569"/>
    </source>
</evidence>
<accession>A0ABR6P412</accession>
<organism evidence="7 8">
    <name type="scientific">Oceanithermus desulfurans</name>
    <dbReference type="NCBI Taxonomy" id="227924"/>
    <lineage>
        <taxon>Bacteria</taxon>
        <taxon>Thermotogati</taxon>
        <taxon>Deinococcota</taxon>
        <taxon>Deinococci</taxon>
        <taxon>Thermales</taxon>
        <taxon>Thermaceae</taxon>
        <taxon>Oceanithermus</taxon>
    </lineage>
</organism>
<dbReference type="EC" id="7.1.1.-" evidence="4"/>
<comment type="catalytic activity">
    <reaction evidence="4">
        <text>a quinone + NADH + 5 H(+)(in) = a quinol + NAD(+) + 4 H(+)(out)</text>
        <dbReference type="Rhea" id="RHEA:57888"/>
        <dbReference type="ChEBI" id="CHEBI:15378"/>
        <dbReference type="ChEBI" id="CHEBI:24646"/>
        <dbReference type="ChEBI" id="CHEBI:57540"/>
        <dbReference type="ChEBI" id="CHEBI:57945"/>
        <dbReference type="ChEBI" id="CHEBI:132124"/>
    </reaction>
</comment>
<dbReference type="RefSeq" id="WP_147146297.1">
    <property type="nucleotide sequence ID" value="NZ_JACHEZ010000008.1"/>
</dbReference>
<evidence type="ECO:0000256" key="3">
    <source>
        <dbReference type="RuleBase" id="RU003456"/>
    </source>
</evidence>
<dbReference type="EMBL" id="JACHEZ010000008">
    <property type="protein sequence ID" value="MBB6030664.1"/>
    <property type="molecule type" value="Genomic_DNA"/>
</dbReference>
<evidence type="ECO:0000259" key="6">
    <source>
        <dbReference type="Pfam" id="PF00329"/>
    </source>
</evidence>
<feature type="compositionally biased region" description="Pro residues" evidence="5">
    <location>
        <begin position="142"/>
        <end position="154"/>
    </location>
</feature>
<dbReference type="PANTHER" id="PTHR10884">
    <property type="entry name" value="NADH DEHYDROGENASE UBIQUINONE IRON-SULFUR PROTEIN 3"/>
    <property type="match status" value="1"/>
</dbReference>
<evidence type="ECO:0000313" key="7">
    <source>
        <dbReference type="EMBL" id="MBB6030664.1"/>
    </source>
</evidence>
<keyword evidence="3" id="KW-1278">Translocase</keyword>
<keyword evidence="8" id="KW-1185">Reference proteome</keyword>
<dbReference type="InterPro" id="IPR037232">
    <property type="entry name" value="NADH_quin_OxRdtase_su_C/D-like"/>
</dbReference>
<dbReference type="Pfam" id="PF00329">
    <property type="entry name" value="Complex1_30kDa"/>
    <property type="match status" value="1"/>
</dbReference>
<name>A0ABR6P412_9DEIN</name>
<dbReference type="InterPro" id="IPR001268">
    <property type="entry name" value="NADH_UbQ_OxRdtase_30kDa_su"/>
</dbReference>
<dbReference type="SUPFAM" id="SSF143243">
    <property type="entry name" value="Nqo5-like"/>
    <property type="match status" value="1"/>
</dbReference>
<proteinExistence type="inferred from homology"/>
<dbReference type="PANTHER" id="PTHR10884:SF14">
    <property type="entry name" value="NADH DEHYDROGENASE [UBIQUINONE] IRON-SULFUR PROTEIN 3, MITOCHONDRIAL"/>
    <property type="match status" value="1"/>
</dbReference>